<feature type="signal peptide" evidence="4">
    <location>
        <begin position="1"/>
        <end position="26"/>
    </location>
</feature>
<dbReference type="GO" id="GO:0016020">
    <property type="term" value="C:membrane"/>
    <property type="evidence" value="ECO:0007669"/>
    <property type="project" value="InterPro"/>
</dbReference>
<dbReference type="InterPro" id="IPR011712">
    <property type="entry name" value="Sig_transdc_His_kin_sub3_dim/P"/>
</dbReference>
<dbReference type="Gene3D" id="1.20.5.1930">
    <property type="match status" value="1"/>
</dbReference>
<dbReference type="EMBL" id="CP030840">
    <property type="protein sequence ID" value="AXC11905.1"/>
    <property type="molecule type" value="Genomic_DNA"/>
</dbReference>
<dbReference type="InterPro" id="IPR011110">
    <property type="entry name" value="Reg_prop"/>
</dbReference>
<dbReference type="Pfam" id="PF02518">
    <property type="entry name" value="HATPase_c"/>
    <property type="match status" value="1"/>
</dbReference>
<dbReference type="PANTHER" id="PTHR24421">
    <property type="entry name" value="NITRATE/NITRITE SENSOR PROTEIN NARX-RELATED"/>
    <property type="match status" value="1"/>
</dbReference>
<evidence type="ECO:0000259" key="5">
    <source>
        <dbReference type="Pfam" id="PF02518"/>
    </source>
</evidence>
<reference evidence="8 9" key="1">
    <citation type="journal article" date="2018" name="Front. Microbiol.">
        <title>Hydrolytic Capabilities as a Key to Environmental Success: Chitinolytic and Cellulolytic Acidobacteria From Acidic Sub-arctic Soils and Boreal Peatlands.</title>
        <authorList>
            <person name="Belova S.E."/>
            <person name="Ravin N.V."/>
            <person name="Pankratov T.A."/>
            <person name="Rakitin A.L."/>
            <person name="Ivanova A.A."/>
            <person name="Beletsky A.V."/>
            <person name="Mardanov A.V."/>
            <person name="Sinninghe Damste J.S."/>
            <person name="Dedysh S.N."/>
        </authorList>
    </citation>
    <scope>NUCLEOTIDE SEQUENCE [LARGE SCALE GENOMIC DNA]</scope>
    <source>
        <strain evidence="8 9">SBC82</strain>
    </source>
</reference>
<evidence type="ECO:0000313" key="9">
    <source>
        <dbReference type="Proteomes" id="UP000253606"/>
    </source>
</evidence>
<dbReference type="Gene3D" id="2.130.10.10">
    <property type="entry name" value="YVTN repeat-like/Quinoprotein amine dehydrogenase"/>
    <property type="match status" value="3"/>
</dbReference>
<dbReference type="InterPro" id="IPR011123">
    <property type="entry name" value="Y_Y_Y"/>
</dbReference>
<dbReference type="InterPro" id="IPR003594">
    <property type="entry name" value="HATPase_dom"/>
</dbReference>
<dbReference type="Pfam" id="PF07494">
    <property type="entry name" value="Reg_prop"/>
    <property type="match status" value="3"/>
</dbReference>
<keyword evidence="2 8" id="KW-0418">Kinase</keyword>
<dbReference type="CDD" id="cd16917">
    <property type="entry name" value="HATPase_UhpB-NarQ-NarX-like"/>
    <property type="match status" value="1"/>
</dbReference>
<keyword evidence="9" id="KW-1185">Reference proteome</keyword>
<organism evidence="8 9">
    <name type="scientific">Acidisarcina polymorpha</name>
    <dbReference type="NCBI Taxonomy" id="2211140"/>
    <lineage>
        <taxon>Bacteria</taxon>
        <taxon>Pseudomonadati</taxon>
        <taxon>Acidobacteriota</taxon>
        <taxon>Terriglobia</taxon>
        <taxon>Terriglobales</taxon>
        <taxon>Acidobacteriaceae</taxon>
        <taxon>Acidisarcina</taxon>
    </lineage>
</organism>
<evidence type="ECO:0000256" key="1">
    <source>
        <dbReference type="ARBA" id="ARBA00022679"/>
    </source>
</evidence>
<dbReference type="Pfam" id="PF07730">
    <property type="entry name" value="HisKA_3"/>
    <property type="match status" value="1"/>
</dbReference>
<dbReference type="AlphaFoldDB" id="A0A2Z5FZS8"/>
<name>A0A2Z5FZS8_9BACT</name>
<dbReference type="InterPro" id="IPR050482">
    <property type="entry name" value="Sensor_HK_TwoCompSys"/>
</dbReference>
<dbReference type="InterPro" id="IPR036890">
    <property type="entry name" value="HATPase_C_sf"/>
</dbReference>
<evidence type="ECO:0000259" key="6">
    <source>
        <dbReference type="Pfam" id="PF07495"/>
    </source>
</evidence>
<dbReference type="SUPFAM" id="SSF55874">
    <property type="entry name" value="ATPase domain of HSP90 chaperone/DNA topoisomerase II/histidine kinase"/>
    <property type="match status" value="1"/>
</dbReference>
<keyword evidence="4" id="KW-0732">Signal</keyword>
<dbReference type="Gene3D" id="2.60.40.10">
    <property type="entry name" value="Immunoglobulins"/>
    <property type="match status" value="1"/>
</dbReference>
<dbReference type="PANTHER" id="PTHR24421:SF62">
    <property type="entry name" value="SENSORY TRANSDUCTION HISTIDINE KINASE"/>
    <property type="match status" value="1"/>
</dbReference>
<accession>A0A2Z5FZS8</accession>
<feature type="domain" description="Two component regulator three Y" evidence="6">
    <location>
        <begin position="687"/>
        <end position="749"/>
    </location>
</feature>
<dbReference type="GO" id="GO:0000155">
    <property type="term" value="F:phosphorelay sensor kinase activity"/>
    <property type="evidence" value="ECO:0007669"/>
    <property type="project" value="InterPro"/>
</dbReference>
<feature type="domain" description="Signal transduction histidine kinase subgroup 3 dimerisation and phosphoacceptor" evidence="7">
    <location>
        <begin position="796"/>
        <end position="860"/>
    </location>
</feature>
<dbReference type="SUPFAM" id="SSF63829">
    <property type="entry name" value="Calcium-dependent phosphotriesterase"/>
    <property type="match status" value="2"/>
</dbReference>
<dbReference type="Pfam" id="PF07495">
    <property type="entry name" value="Y_Y_Y"/>
    <property type="match status" value="1"/>
</dbReference>
<sequence length="1022" mass="112732">MNNLRIPLLIPAMCFWFCCFVSSVWAVDPGRHISQYGHTAWRVQDGFLNAGVYTITQTVDGYMWIGTQNGLVRFDGVRFVPWVLPAGQHLPSSIITSLLGARDGSLWIGTTSGLSHWVNHNLMNVDLPGVVTQILEDRNGTIWFNSRGDGALHGPLCQIVATGFRCYGKAEGIPAYASVLAEDSQGNLWIGGASEVVRWTAESHSVYTTRGLRSSEGQSGVTSLVASPDGSIWAGMSFAGPDPKLQQLVRGAWKAFQAPRFEGATLPISALFLDRQGSLWIGVYSQGIYRVHGENVDHFRSADGLSDDFVQHFYEDREGNLWVGSDKGIDLFHDVPVATFAPHQALDVSEVDSVLTSRDGTVWVGSDSALEGLHGDQVSLIRTGKGLPGNQVTSLFEDHAGRLWVGIDETLSICTNGKFFQIRRDGGGPVGWVYAIAEDADRNIWAETLNKGTKSLLRIRNFRVVEELPAPQTPAARSIAPDPQGGIWLGLLNGDLARVRRGRTETFHFEHKQDSRVEQVTANPDGSVLGATEFGLIGWKEGKRQNLATNNGLPCDWVHAFVPDDHGALWLYMQCGLVEISGAEMEKWWKQPDGPVQVRVFDVFDGVRPGRSSPFAAAGRSADGRMWFGHGAVLQVIDPAHLASNPFPPPVHVEELVADRKAYSPIDGLQIPALTRELEIDYTALSFVVPQKVRFRYKLEGHDAEWQEPGTRRQAFYNDLAPGRYRFRVIACNNDGIWNEDGATLNLSVAPAWFQTNWVRALCVAFVLCTTWVFYRLRTRQIASAISARFDERLSERTRMARELHDTFLQTIQGSKFVVDDGLEDPLDAVKMHHALGQVSAWLEQAIEEGRAALNSLRSSTILKNDLGPALKRAAESGVVPDGMTISVSVIGDARELHPIVRDELYRIGREAIQNAKAHSHGSSLEIDLTYGQDLALHIRDNGVGIDPDYAMNGREGHFGLRGMRERAARIGARLTILNSAESGTDILVVVAGNVSFTHPDTGMFSRLRSLYRRAARHRDPS</sequence>
<dbReference type="Gene3D" id="3.30.565.10">
    <property type="entry name" value="Histidine kinase-like ATPase, C-terminal domain"/>
    <property type="match status" value="1"/>
</dbReference>
<dbReference type="GO" id="GO:0046983">
    <property type="term" value="F:protein dimerization activity"/>
    <property type="evidence" value="ECO:0007669"/>
    <property type="project" value="InterPro"/>
</dbReference>
<dbReference type="RefSeq" id="WP_114207263.1">
    <property type="nucleotide sequence ID" value="NZ_CP030840.1"/>
</dbReference>
<evidence type="ECO:0000256" key="3">
    <source>
        <dbReference type="ARBA" id="ARBA00023012"/>
    </source>
</evidence>
<dbReference type="InterPro" id="IPR013783">
    <property type="entry name" value="Ig-like_fold"/>
</dbReference>
<evidence type="ECO:0000313" key="8">
    <source>
        <dbReference type="EMBL" id="AXC11905.1"/>
    </source>
</evidence>
<feature type="domain" description="Histidine kinase/HSP90-like ATPase" evidence="5">
    <location>
        <begin position="902"/>
        <end position="989"/>
    </location>
</feature>
<keyword evidence="1" id="KW-0808">Transferase</keyword>
<feature type="chain" id="PRO_5016297312" evidence="4">
    <location>
        <begin position="27"/>
        <end position="1022"/>
    </location>
</feature>
<evidence type="ECO:0000256" key="2">
    <source>
        <dbReference type="ARBA" id="ARBA00022777"/>
    </source>
</evidence>
<dbReference type="InterPro" id="IPR015943">
    <property type="entry name" value="WD40/YVTN_repeat-like_dom_sf"/>
</dbReference>
<evidence type="ECO:0000256" key="4">
    <source>
        <dbReference type="SAM" id="SignalP"/>
    </source>
</evidence>
<dbReference type="KEGG" id="abas:ACPOL_2587"/>
<evidence type="ECO:0000259" key="7">
    <source>
        <dbReference type="Pfam" id="PF07730"/>
    </source>
</evidence>
<proteinExistence type="predicted"/>
<keyword evidence="3" id="KW-0902">Two-component regulatory system</keyword>
<dbReference type="Proteomes" id="UP000253606">
    <property type="component" value="Chromosome"/>
</dbReference>
<protein>
    <submittedName>
        <fullName evidence="8">Membrane associated, signal transduction histidine kinase-like ATPase</fullName>
    </submittedName>
</protein>
<gene>
    <name evidence="8" type="ORF">ACPOL_2587</name>
</gene>